<keyword evidence="3" id="KW-1185">Reference proteome</keyword>
<name>A0ABD5YMH7_9EURY</name>
<protein>
    <submittedName>
        <fullName evidence="2">DUF1405 domain-containing protein</fullName>
    </submittedName>
</protein>
<keyword evidence="1" id="KW-1133">Transmembrane helix</keyword>
<sequence length="248" mass="27916">MDIASDDAQWSWYNRLLAYLDDDSLPPRDSLPRYVAPLPRTIENLGLRLAWLVVAINLVGTAFGFWYYRSQFATTPVVMWPFVPDSPLATLFIACSIALWKLDRNNEVINMFAFFGCIKLGLWTPYVLLAFFPAWAQLGLHPAMYNFLFWSHLAMVVEAFVIHRYSAFPGWAIGVALTWYTVDLVVDYFYPIVGQPHHTALPVADSVPWLSVTTQVTLSALEVAAAGAVLITVLAVFLAHTTRAKKLE</sequence>
<dbReference type="PANTHER" id="PTHR40042">
    <property type="entry name" value="HYPOTHETICAL MEMBRANE SPANNING PROTEIN"/>
    <property type="match status" value="1"/>
</dbReference>
<evidence type="ECO:0000313" key="2">
    <source>
        <dbReference type="EMBL" id="MFC7188815.1"/>
    </source>
</evidence>
<feature type="transmembrane region" description="Helical" evidence="1">
    <location>
        <begin position="112"/>
        <end position="136"/>
    </location>
</feature>
<reference evidence="2 3" key="1">
    <citation type="journal article" date="2019" name="Int. J. Syst. Evol. Microbiol.">
        <title>The Global Catalogue of Microorganisms (GCM) 10K type strain sequencing project: providing services to taxonomists for standard genome sequencing and annotation.</title>
        <authorList>
            <consortium name="The Broad Institute Genomics Platform"/>
            <consortium name="The Broad Institute Genome Sequencing Center for Infectious Disease"/>
            <person name="Wu L."/>
            <person name="Ma J."/>
        </authorList>
    </citation>
    <scope>NUCLEOTIDE SEQUENCE [LARGE SCALE GENOMIC DNA]</scope>
    <source>
        <strain evidence="2 3">RDMS1</strain>
    </source>
</reference>
<feature type="transmembrane region" description="Helical" evidence="1">
    <location>
        <begin position="216"/>
        <end position="239"/>
    </location>
</feature>
<dbReference type="PANTHER" id="PTHR40042:SF1">
    <property type="entry name" value="DUF1405 DOMAIN-CONTAINING PROTEIN"/>
    <property type="match status" value="1"/>
</dbReference>
<comment type="caution">
    <text evidence="2">The sequence shown here is derived from an EMBL/GenBank/DDBJ whole genome shotgun (WGS) entry which is preliminary data.</text>
</comment>
<keyword evidence="1" id="KW-0812">Transmembrane</keyword>
<dbReference type="InterPro" id="IPR009845">
    <property type="entry name" value="DUF1405"/>
</dbReference>
<dbReference type="GeneID" id="76198371"/>
<dbReference type="AlphaFoldDB" id="A0ABD5YMH7"/>
<feature type="transmembrane region" description="Helical" evidence="1">
    <location>
        <begin position="80"/>
        <end position="100"/>
    </location>
</feature>
<proteinExistence type="predicted"/>
<dbReference type="Pfam" id="PF07187">
    <property type="entry name" value="DUF1405"/>
    <property type="match status" value="1"/>
</dbReference>
<dbReference type="EMBL" id="JBHTAX010000001">
    <property type="protein sequence ID" value="MFC7188815.1"/>
    <property type="molecule type" value="Genomic_DNA"/>
</dbReference>
<evidence type="ECO:0000256" key="1">
    <source>
        <dbReference type="SAM" id="Phobius"/>
    </source>
</evidence>
<organism evidence="2 3">
    <name type="scientific">Halocatena marina</name>
    <dbReference type="NCBI Taxonomy" id="2934937"/>
    <lineage>
        <taxon>Archaea</taxon>
        <taxon>Methanobacteriati</taxon>
        <taxon>Methanobacteriota</taxon>
        <taxon>Stenosarchaea group</taxon>
        <taxon>Halobacteria</taxon>
        <taxon>Halobacteriales</taxon>
        <taxon>Natronomonadaceae</taxon>
        <taxon>Halocatena</taxon>
    </lineage>
</organism>
<feature type="transmembrane region" description="Helical" evidence="1">
    <location>
        <begin position="142"/>
        <end position="161"/>
    </location>
</feature>
<evidence type="ECO:0000313" key="3">
    <source>
        <dbReference type="Proteomes" id="UP001596417"/>
    </source>
</evidence>
<accession>A0ABD5YMH7</accession>
<feature type="transmembrane region" description="Helical" evidence="1">
    <location>
        <begin position="168"/>
        <end position="190"/>
    </location>
</feature>
<dbReference type="RefSeq" id="WP_264555272.1">
    <property type="nucleotide sequence ID" value="NZ_CP109979.1"/>
</dbReference>
<keyword evidence="1" id="KW-0472">Membrane</keyword>
<gene>
    <name evidence="2" type="ORF">ACFQL7_02415</name>
</gene>
<dbReference type="Proteomes" id="UP001596417">
    <property type="component" value="Unassembled WGS sequence"/>
</dbReference>
<feature type="transmembrane region" description="Helical" evidence="1">
    <location>
        <begin position="49"/>
        <end position="68"/>
    </location>
</feature>